<dbReference type="Pfam" id="PF01663">
    <property type="entry name" value="Phosphodiest"/>
    <property type="match status" value="1"/>
</dbReference>
<name>A0A1H2PYP9_9BACL</name>
<dbReference type="RefSeq" id="WP_091734441.1">
    <property type="nucleotide sequence ID" value="NZ_FNNQ01000001.1"/>
</dbReference>
<reference evidence="1 2" key="1">
    <citation type="submission" date="2016-10" db="EMBL/GenBank/DDBJ databases">
        <authorList>
            <person name="de Groot N.N."/>
        </authorList>
    </citation>
    <scope>NUCLEOTIDE SEQUENCE [LARGE SCALE GENOMIC DNA]</scope>
    <source>
        <strain evidence="1 2">DSM 45610</strain>
    </source>
</reference>
<dbReference type="Proteomes" id="UP000198534">
    <property type="component" value="Unassembled WGS sequence"/>
</dbReference>
<dbReference type="STRING" id="1048340.SAMN05444487_1014"/>
<dbReference type="AlphaFoldDB" id="A0A1H2PYP9"/>
<evidence type="ECO:0000313" key="2">
    <source>
        <dbReference type="Proteomes" id="UP000198534"/>
    </source>
</evidence>
<evidence type="ECO:0000313" key="1">
    <source>
        <dbReference type="EMBL" id="SDV99698.1"/>
    </source>
</evidence>
<dbReference type="PANTHER" id="PTHR10151:SF120">
    <property type="entry name" value="BIS(5'-ADENOSYL)-TRIPHOSPHATASE"/>
    <property type="match status" value="1"/>
</dbReference>
<organism evidence="1 2">
    <name type="scientific">Marininema mesophilum</name>
    <dbReference type="NCBI Taxonomy" id="1048340"/>
    <lineage>
        <taxon>Bacteria</taxon>
        <taxon>Bacillati</taxon>
        <taxon>Bacillota</taxon>
        <taxon>Bacilli</taxon>
        <taxon>Bacillales</taxon>
        <taxon>Thermoactinomycetaceae</taxon>
        <taxon>Marininema</taxon>
    </lineage>
</organism>
<dbReference type="InterPro" id="IPR002591">
    <property type="entry name" value="Phosphodiest/P_Trfase"/>
</dbReference>
<dbReference type="OrthoDB" id="2381338at2"/>
<dbReference type="Gene3D" id="3.40.720.10">
    <property type="entry name" value="Alkaline Phosphatase, subunit A"/>
    <property type="match status" value="1"/>
</dbReference>
<dbReference type="EMBL" id="FNNQ01000001">
    <property type="protein sequence ID" value="SDV99698.1"/>
    <property type="molecule type" value="Genomic_DNA"/>
</dbReference>
<proteinExistence type="predicted"/>
<keyword evidence="2" id="KW-1185">Reference proteome</keyword>
<gene>
    <name evidence="1" type="ORF">SAMN05444487_1014</name>
</gene>
<dbReference type="SUPFAM" id="SSF53649">
    <property type="entry name" value="Alkaline phosphatase-like"/>
    <property type="match status" value="1"/>
</dbReference>
<accession>A0A1H2PYP9</accession>
<dbReference type="InterPro" id="IPR017850">
    <property type="entry name" value="Alkaline_phosphatase_core_sf"/>
</dbReference>
<dbReference type="PANTHER" id="PTHR10151">
    <property type="entry name" value="ECTONUCLEOTIDE PYROPHOSPHATASE/PHOSPHODIESTERASE"/>
    <property type="match status" value="1"/>
</dbReference>
<sequence length="535" mass="60863">MKWLWLILLILVILWVIYRIKPRQHETDLNRIQPLKGQKPIIWLMTDSIMTHSINKGIDSKTLPALSFLIQHGQFHRELVSSYPTMSVTIDSTLITGTYPDQHHVPGLIWYDSREKRIVNYGTAFEEAVRNGPNQALEDAVIHLNKDHLNPHLETLFDTIHQRGFEAGAVNAMIYRGPFSHTLTFPPLLSGPTSLPERLNVKGPDFFTFGTFSNPLQDKVELPEGITDDFGFSDAYPVAVIRWLIQNNRLPHLTLAYLSDIDSSLHKKGPSDMKGLEQFDKELGEMMDAFGSWKNAITNAVWVICGDSGHTGIHPAENNPIIPLDQLLVNYQMLSPGSTATPDTEIVLCVNERSAFVYVLQEDIHMEEIANLLRQDTRIDLITWLQEDDWIHVLHTGRKTECWFRPAKEWTDSYDQKWEFKGDFAALDITADTEAKTLQFGAYPDALARLQASLHSHPARFMIVEAKTGYELSGEHSPHHKGGGAHGSLHHIDSHFPLIVTGTEISPKRLRMVDLKEFIIDMMEHERSQKAHPHH</sequence>
<protein>
    <submittedName>
        <fullName evidence="1">Predicted pyrophosphatase or phosphodiesterase, AlkP superfamily</fullName>
    </submittedName>
</protein>
<dbReference type="GO" id="GO:0016787">
    <property type="term" value="F:hydrolase activity"/>
    <property type="evidence" value="ECO:0007669"/>
    <property type="project" value="UniProtKB-ARBA"/>
</dbReference>